<evidence type="ECO:0000256" key="3">
    <source>
        <dbReference type="ARBA" id="ARBA00022475"/>
    </source>
</evidence>
<keyword evidence="3" id="KW-1003">Cell membrane</keyword>
<evidence type="ECO:0000256" key="5">
    <source>
        <dbReference type="ARBA" id="ARBA00022989"/>
    </source>
</evidence>
<dbReference type="PANTHER" id="PTHR30193">
    <property type="entry name" value="ABC TRANSPORTER PERMEASE PROTEIN"/>
    <property type="match status" value="1"/>
</dbReference>
<feature type="transmembrane region" description="Helical" evidence="7">
    <location>
        <begin position="39"/>
        <end position="61"/>
    </location>
</feature>
<keyword evidence="2 7" id="KW-0813">Transport</keyword>
<accession>A0ABT8TPY4</accession>
<keyword evidence="5 7" id="KW-1133">Transmembrane helix</keyword>
<feature type="transmembrane region" description="Helical" evidence="7">
    <location>
        <begin position="188"/>
        <end position="210"/>
    </location>
</feature>
<reference evidence="9" key="1">
    <citation type="submission" date="2023-06" db="EMBL/GenBank/DDBJ databases">
        <title>Genome sequence of Nocardioides sp. SOB44.</title>
        <authorList>
            <person name="Zhang G."/>
        </authorList>
    </citation>
    <scope>NUCLEOTIDE SEQUENCE</scope>
    <source>
        <strain evidence="9">SOB44</strain>
    </source>
</reference>
<keyword evidence="6 7" id="KW-0472">Membrane</keyword>
<feature type="domain" description="ABC transmembrane type-1" evidence="8">
    <location>
        <begin position="95"/>
        <end position="308"/>
    </location>
</feature>
<dbReference type="Gene3D" id="1.10.3720.10">
    <property type="entry name" value="MetI-like"/>
    <property type="match status" value="1"/>
</dbReference>
<dbReference type="Pfam" id="PF00528">
    <property type="entry name" value="BPD_transp_1"/>
    <property type="match status" value="1"/>
</dbReference>
<feature type="transmembrane region" description="Helical" evidence="7">
    <location>
        <begin position="131"/>
        <end position="151"/>
    </location>
</feature>
<feature type="transmembrane region" description="Helical" evidence="7">
    <location>
        <begin position="6"/>
        <end position="27"/>
    </location>
</feature>
<comment type="similarity">
    <text evidence="7">Belongs to the binding-protein-dependent transport system permease family.</text>
</comment>
<comment type="subcellular location">
    <subcellularLocation>
        <location evidence="1 7">Cell membrane</location>
        <topology evidence="1 7">Multi-pass membrane protein</topology>
    </subcellularLocation>
</comment>
<protein>
    <submittedName>
        <fullName evidence="9">Sugar ABC transporter permease</fullName>
    </submittedName>
</protein>
<dbReference type="EMBL" id="JAULSC010000007">
    <property type="protein sequence ID" value="MDO3396008.1"/>
    <property type="molecule type" value="Genomic_DNA"/>
</dbReference>
<proteinExistence type="inferred from homology"/>
<dbReference type="PANTHER" id="PTHR30193:SF18">
    <property type="entry name" value="OSMOPROTECTIVE COMPOUNDS UPTAKE PERMEASE PROTEIN GGTC"/>
    <property type="match status" value="1"/>
</dbReference>
<dbReference type="CDD" id="cd06261">
    <property type="entry name" value="TM_PBP2"/>
    <property type="match status" value="1"/>
</dbReference>
<feature type="transmembrane region" description="Helical" evidence="7">
    <location>
        <begin position="291"/>
        <end position="311"/>
    </location>
</feature>
<comment type="caution">
    <text evidence="9">The sequence shown here is derived from an EMBL/GenBank/DDBJ whole genome shotgun (WGS) entry which is preliminary data.</text>
</comment>
<dbReference type="InterPro" id="IPR035906">
    <property type="entry name" value="MetI-like_sf"/>
</dbReference>
<dbReference type="InterPro" id="IPR000515">
    <property type="entry name" value="MetI-like"/>
</dbReference>
<evidence type="ECO:0000256" key="1">
    <source>
        <dbReference type="ARBA" id="ARBA00004651"/>
    </source>
</evidence>
<dbReference type="Proteomes" id="UP001168363">
    <property type="component" value="Unassembled WGS sequence"/>
</dbReference>
<dbReference type="RefSeq" id="WP_302707744.1">
    <property type="nucleotide sequence ID" value="NZ_JAULSC010000007.1"/>
</dbReference>
<dbReference type="InterPro" id="IPR051393">
    <property type="entry name" value="ABC_transporter_permease"/>
</dbReference>
<evidence type="ECO:0000313" key="10">
    <source>
        <dbReference type="Proteomes" id="UP001168363"/>
    </source>
</evidence>
<feature type="transmembrane region" description="Helical" evidence="7">
    <location>
        <begin position="231"/>
        <end position="253"/>
    </location>
</feature>
<organism evidence="9 10">
    <name type="scientific">Nocardioides cremeus</name>
    <dbReference type="NCBI Taxonomy" id="3058044"/>
    <lineage>
        <taxon>Bacteria</taxon>
        <taxon>Bacillati</taxon>
        <taxon>Actinomycetota</taxon>
        <taxon>Actinomycetes</taxon>
        <taxon>Propionibacteriales</taxon>
        <taxon>Nocardioidaceae</taxon>
        <taxon>Nocardioides</taxon>
    </lineage>
</organism>
<keyword evidence="10" id="KW-1185">Reference proteome</keyword>
<evidence type="ECO:0000256" key="6">
    <source>
        <dbReference type="ARBA" id="ARBA00023136"/>
    </source>
</evidence>
<sequence>MTTTEKLIQMVIAIALFIGVMAAILLLTQRLKSRRGERIQAVAFVGPALFLVAVGLLYPAVKTAYQSFFGANGENFVGIENYIDIFTNSGLLVVLRNTMLWVLLVPTLSTFIGLVYAVLVDRSRFEKLAKALVFLPMAISLVGASIIWKFVYEYKGTENTQIGLLNGVLKALGFDTYNFLFYSPWNTLFLIVILIWIQAGFAMTILSASIKAIPDDIVEAASLDGVSGLKMFFFITVPSIRPSLIVVLTTISIGTLKVFDIVQTSTGGRFDTSVLAYEYYFQYFVSLNQGLAAALAVVIFALVSPIIIYNVRQMRKLEAR</sequence>
<keyword evidence="4 7" id="KW-0812">Transmembrane</keyword>
<gene>
    <name evidence="9" type="ORF">QWJ41_09785</name>
</gene>
<evidence type="ECO:0000259" key="8">
    <source>
        <dbReference type="PROSITE" id="PS50928"/>
    </source>
</evidence>
<evidence type="ECO:0000256" key="4">
    <source>
        <dbReference type="ARBA" id="ARBA00022692"/>
    </source>
</evidence>
<name>A0ABT8TPY4_9ACTN</name>
<dbReference type="SUPFAM" id="SSF161098">
    <property type="entry name" value="MetI-like"/>
    <property type="match status" value="1"/>
</dbReference>
<evidence type="ECO:0000256" key="2">
    <source>
        <dbReference type="ARBA" id="ARBA00022448"/>
    </source>
</evidence>
<dbReference type="PROSITE" id="PS50928">
    <property type="entry name" value="ABC_TM1"/>
    <property type="match status" value="1"/>
</dbReference>
<feature type="transmembrane region" description="Helical" evidence="7">
    <location>
        <begin position="99"/>
        <end position="119"/>
    </location>
</feature>
<evidence type="ECO:0000256" key="7">
    <source>
        <dbReference type="RuleBase" id="RU363032"/>
    </source>
</evidence>
<evidence type="ECO:0000313" key="9">
    <source>
        <dbReference type="EMBL" id="MDO3396008.1"/>
    </source>
</evidence>